<dbReference type="InterPro" id="IPR000418">
    <property type="entry name" value="Ets_dom"/>
</dbReference>
<dbReference type="Pfam" id="PF02198">
    <property type="entry name" value="SAM_PNT"/>
    <property type="match status" value="1"/>
</dbReference>
<feature type="region of interest" description="Disordered" evidence="4">
    <location>
        <begin position="325"/>
        <end position="370"/>
    </location>
</feature>
<dbReference type="PROSITE" id="PS00345">
    <property type="entry name" value="ETS_DOMAIN_1"/>
    <property type="match status" value="1"/>
</dbReference>
<dbReference type="Gene3D" id="1.10.10.10">
    <property type="entry name" value="Winged helix-like DNA-binding domain superfamily/Winged helix DNA-binding domain"/>
    <property type="match status" value="1"/>
</dbReference>
<evidence type="ECO:0000256" key="3">
    <source>
        <dbReference type="RuleBase" id="RU004019"/>
    </source>
</evidence>
<evidence type="ECO:0000313" key="9">
    <source>
        <dbReference type="RefSeq" id="XP_015175400.1"/>
    </source>
</evidence>
<feature type="region of interest" description="Disordered" evidence="4">
    <location>
        <begin position="86"/>
        <end position="113"/>
    </location>
</feature>
<dbReference type="PROSITE" id="PS50061">
    <property type="entry name" value="ETS_DOMAIN_3"/>
    <property type="match status" value="1"/>
</dbReference>
<feature type="compositionally biased region" description="Low complexity" evidence="4">
    <location>
        <begin position="349"/>
        <end position="358"/>
    </location>
</feature>
<feature type="domain" description="ETS" evidence="5">
    <location>
        <begin position="229"/>
        <end position="309"/>
    </location>
</feature>
<comment type="similarity">
    <text evidence="1 3">Belongs to the ETS family.</text>
</comment>
<dbReference type="GeneID" id="107065858"/>
<gene>
    <name evidence="8 9" type="primary">LOC107065858</name>
</gene>
<dbReference type="InterPro" id="IPR003118">
    <property type="entry name" value="Pointed_dom"/>
</dbReference>
<dbReference type="Proteomes" id="UP000694924">
    <property type="component" value="Unplaced"/>
</dbReference>
<evidence type="ECO:0000256" key="1">
    <source>
        <dbReference type="ARBA" id="ARBA00005562"/>
    </source>
</evidence>
<dbReference type="InterPro" id="IPR046328">
    <property type="entry name" value="ETS_fam"/>
</dbReference>
<reference evidence="8 9" key="1">
    <citation type="submission" date="2025-05" db="UniProtKB">
        <authorList>
            <consortium name="RefSeq"/>
        </authorList>
    </citation>
    <scope>IDENTIFICATION</scope>
    <source>
        <tissue evidence="8 9">Whole body</tissue>
    </source>
</reference>
<keyword evidence="3" id="KW-0539">Nucleus</keyword>
<evidence type="ECO:0000256" key="2">
    <source>
        <dbReference type="ARBA" id="ARBA00023125"/>
    </source>
</evidence>
<dbReference type="PROSITE" id="PS51433">
    <property type="entry name" value="PNT"/>
    <property type="match status" value="1"/>
</dbReference>
<comment type="subcellular location">
    <subcellularLocation>
        <location evidence="3">Nucleus</location>
    </subcellularLocation>
</comment>
<feature type="compositionally biased region" description="Basic and acidic residues" evidence="4">
    <location>
        <begin position="86"/>
        <end position="101"/>
    </location>
</feature>
<evidence type="ECO:0000259" key="5">
    <source>
        <dbReference type="PROSITE" id="PS50061"/>
    </source>
</evidence>
<dbReference type="InterPro" id="IPR036390">
    <property type="entry name" value="WH_DNA-bd_sf"/>
</dbReference>
<dbReference type="CDD" id="cd08203">
    <property type="entry name" value="SAM_PNT"/>
    <property type="match status" value="1"/>
</dbReference>
<dbReference type="RefSeq" id="XP_015175400.1">
    <property type="nucleotide sequence ID" value="XM_015319914.1"/>
</dbReference>
<evidence type="ECO:0000256" key="4">
    <source>
        <dbReference type="SAM" id="MobiDB-lite"/>
    </source>
</evidence>
<dbReference type="Gene3D" id="1.10.150.50">
    <property type="entry name" value="Transcription Factor, Ets-1"/>
    <property type="match status" value="1"/>
</dbReference>
<dbReference type="PANTHER" id="PTHR11849">
    <property type="entry name" value="ETS"/>
    <property type="match status" value="1"/>
</dbReference>
<dbReference type="Pfam" id="PF00178">
    <property type="entry name" value="Ets"/>
    <property type="match status" value="1"/>
</dbReference>
<sequence length="389" mass="43774">MSMSMNHLRSTTNAKIKIEDRERYSTSNKTVQITRLILKNEDRKKISELTKNKDEKTNHDISTKLETLRVSTENSTEEISKKKIVRRTDDSQENDVDKQLELEEGGSTDSSPVMVPYDPSEWNSNHVASWISWCCRAFAIKQPPIPKTLPSTGKELLKLSLEDWQGIPGGRILARHLGYLRLQATGVHSPALLQDEKVEERFGLLQRTCSLIGSTAGTGASGAVGGGQVQLWQFLLELLSDSSNSSCIAWEGSDGEFKLTDPDEVARRWGERKSKPNMNYDKLSRALRYYYDKNIMTKVHGKRYAYKFDFHGLMIACQAQAGISMEPPVSSRGTGPNCHPHHTHHTHHLYSTGSTTGTQHHSIPPPPPLPPPPPPPHYCWPYHRYSPPT</sequence>
<dbReference type="SMART" id="SM00413">
    <property type="entry name" value="ETS"/>
    <property type="match status" value="1"/>
</dbReference>
<keyword evidence="7" id="KW-1185">Reference proteome</keyword>
<dbReference type="InterPro" id="IPR013761">
    <property type="entry name" value="SAM/pointed_sf"/>
</dbReference>
<proteinExistence type="inferred from homology"/>
<keyword evidence="2 3" id="KW-0238">DNA-binding</keyword>
<dbReference type="InterPro" id="IPR036388">
    <property type="entry name" value="WH-like_DNA-bd_sf"/>
</dbReference>
<dbReference type="PRINTS" id="PR00454">
    <property type="entry name" value="ETSDOMAIN"/>
</dbReference>
<accession>A0ABM1I5B2</accession>
<evidence type="ECO:0000259" key="6">
    <source>
        <dbReference type="PROSITE" id="PS51433"/>
    </source>
</evidence>
<feature type="domain" description="PNT" evidence="6">
    <location>
        <begin position="101"/>
        <end position="184"/>
    </location>
</feature>
<organism evidence="7 8">
    <name type="scientific">Polistes dominula</name>
    <name type="common">European paper wasp</name>
    <name type="synonym">Vespa dominula</name>
    <dbReference type="NCBI Taxonomy" id="743375"/>
    <lineage>
        <taxon>Eukaryota</taxon>
        <taxon>Metazoa</taxon>
        <taxon>Ecdysozoa</taxon>
        <taxon>Arthropoda</taxon>
        <taxon>Hexapoda</taxon>
        <taxon>Insecta</taxon>
        <taxon>Pterygota</taxon>
        <taxon>Neoptera</taxon>
        <taxon>Endopterygota</taxon>
        <taxon>Hymenoptera</taxon>
        <taxon>Apocrita</taxon>
        <taxon>Aculeata</taxon>
        <taxon>Vespoidea</taxon>
        <taxon>Vespidae</taxon>
        <taxon>Polistinae</taxon>
        <taxon>Polistini</taxon>
        <taxon>Polistes</taxon>
    </lineage>
</organism>
<dbReference type="RefSeq" id="XP_015175399.1">
    <property type="nucleotide sequence ID" value="XM_015319913.1"/>
</dbReference>
<evidence type="ECO:0000313" key="7">
    <source>
        <dbReference type="Proteomes" id="UP000694924"/>
    </source>
</evidence>
<dbReference type="PANTHER" id="PTHR11849:SF305">
    <property type="entry name" value="DNA-BINDING PROTEIN D-ETS-6"/>
    <property type="match status" value="1"/>
</dbReference>
<dbReference type="SUPFAM" id="SSF46785">
    <property type="entry name" value="Winged helix' DNA-binding domain"/>
    <property type="match status" value="1"/>
</dbReference>
<evidence type="ECO:0000313" key="8">
    <source>
        <dbReference type="RefSeq" id="XP_015175399.1"/>
    </source>
</evidence>
<dbReference type="SUPFAM" id="SSF47769">
    <property type="entry name" value="SAM/Pointed domain"/>
    <property type="match status" value="1"/>
</dbReference>
<dbReference type="PROSITE" id="PS00346">
    <property type="entry name" value="ETS_DOMAIN_2"/>
    <property type="match status" value="1"/>
</dbReference>
<feature type="compositionally biased region" description="Basic residues" evidence="4">
    <location>
        <begin position="339"/>
        <end position="348"/>
    </location>
</feature>
<protein>
    <submittedName>
        <fullName evidence="8 9">DNA-binding protein D-ETS-6-like</fullName>
    </submittedName>
</protein>
<name>A0ABM1I5B2_POLDO</name>
<dbReference type="SMART" id="SM00251">
    <property type="entry name" value="SAM_PNT"/>
    <property type="match status" value="1"/>
</dbReference>